<evidence type="ECO:0000256" key="5">
    <source>
        <dbReference type="ARBA" id="ARBA00022485"/>
    </source>
</evidence>
<evidence type="ECO:0000313" key="17">
    <source>
        <dbReference type="Proteomes" id="UP001162880"/>
    </source>
</evidence>
<dbReference type="PIRSF" id="PIRSF000167">
    <property type="entry name" value="HemN"/>
    <property type="match status" value="1"/>
</dbReference>
<accession>A0ABT0B6M5</accession>
<evidence type="ECO:0000256" key="13">
    <source>
        <dbReference type="ARBA" id="ARBA00048321"/>
    </source>
</evidence>
<evidence type="ECO:0000256" key="3">
    <source>
        <dbReference type="ARBA" id="ARBA00005493"/>
    </source>
</evidence>
<dbReference type="InterPro" id="IPR007197">
    <property type="entry name" value="rSAM"/>
</dbReference>
<evidence type="ECO:0000256" key="8">
    <source>
        <dbReference type="ARBA" id="ARBA00022723"/>
    </source>
</evidence>
<proteinExistence type="inferred from homology"/>
<keyword evidence="7 14" id="KW-0949">S-adenosyl-L-methionine</keyword>
<organism evidence="16 17">
    <name type="scientific">Novosphingobium album</name>
    <name type="common">ex Hu et al. 2023</name>
    <dbReference type="NCBI Taxonomy" id="2930093"/>
    <lineage>
        <taxon>Bacteria</taxon>
        <taxon>Pseudomonadati</taxon>
        <taxon>Pseudomonadota</taxon>
        <taxon>Alphaproteobacteria</taxon>
        <taxon>Sphingomonadales</taxon>
        <taxon>Sphingomonadaceae</taxon>
        <taxon>Novosphingobium</taxon>
    </lineage>
</organism>
<dbReference type="PROSITE" id="PS51918">
    <property type="entry name" value="RADICAL_SAM"/>
    <property type="match status" value="1"/>
</dbReference>
<evidence type="ECO:0000259" key="15">
    <source>
        <dbReference type="PROSITE" id="PS51918"/>
    </source>
</evidence>
<evidence type="ECO:0000256" key="6">
    <source>
        <dbReference type="ARBA" id="ARBA00022490"/>
    </source>
</evidence>
<dbReference type="Pfam" id="PF04055">
    <property type="entry name" value="Radical_SAM"/>
    <property type="match status" value="1"/>
</dbReference>
<comment type="similarity">
    <text evidence="3 14">Belongs to the anaerobic coproporphyrinogen-III oxidase family.</text>
</comment>
<comment type="catalytic activity">
    <reaction evidence="13 14">
        <text>coproporphyrinogen III + 2 S-adenosyl-L-methionine = protoporphyrinogen IX + 2 5'-deoxyadenosine + 2 L-methionine + 2 CO2</text>
        <dbReference type="Rhea" id="RHEA:15425"/>
        <dbReference type="ChEBI" id="CHEBI:16526"/>
        <dbReference type="ChEBI" id="CHEBI:17319"/>
        <dbReference type="ChEBI" id="CHEBI:57307"/>
        <dbReference type="ChEBI" id="CHEBI:57309"/>
        <dbReference type="ChEBI" id="CHEBI:57844"/>
        <dbReference type="ChEBI" id="CHEBI:59789"/>
        <dbReference type="EC" id="1.3.98.3"/>
    </reaction>
</comment>
<evidence type="ECO:0000256" key="4">
    <source>
        <dbReference type="ARBA" id="ARBA00011245"/>
    </source>
</evidence>
<keyword evidence="6 14" id="KW-0963">Cytoplasm</keyword>
<dbReference type="EMBL" id="JALHLE010000035">
    <property type="protein sequence ID" value="MCJ2180464.1"/>
    <property type="molecule type" value="Genomic_DNA"/>
</dbReference>
<keyword evidence="8 14" id="KW-0479">Metal-binding</keyword>
<evidence type="ECO:0000256" key="10">
    <source>
        <dbReference type="ARBA" id="ARBA00023004"/>
    </source>
</evidence>
<protein>
    <recommendedName>
        <fullName evidence="14">Coproporphyrinogen-III oxidase</fullName>
        <ecNumber evidence="14">1.3.98.3</ecNumber>
    </recommendedName>
</protein>
<comment type="subcellular location">
    <subcellularLocation>
        <location evidence="1 14">Cytoplasm</location>
    </subcellularLocation>
</comment>
<reference evidence="16" key="1">
    <citation type="submission" date="2022-03" db="EMBL/GenBank/DDBJ databases">
        <title>Identification of a novel bacterium isolated from mangrove sediments.</title>
        <authorList>
            <person name="Pan X."/>
        </authorList>
    </citation>
    <scope>NUCLEOTIDE SEQUENCE</scope>
    <source>
        <strain evidence="16">B2580</strain>
    </source>
</reference>
<dbReference type="InterPro" id="IPR034505">
    <property type="entry name" value="Coproporphyrinogen-III_oxidase"/>
</dbReference>
<keyword evidence="11 14" id="KW-0411">Iron-sulfur</keyword>
<comment type="caution">
    <text evidence="16">The sequence shown here is derived from an EMBL/GenBank/DDBJ whole genome shotgun (WGS) entry which is preliminary data.</text>
</comment>
<evidence type="ECO:0000256" key="9">
    <source>
        <dbReference type="ARBA" id="ARBA00023002"/>
    </source>
</evidence>
<comment type="pathway">
    <text evidence="2 14">Porphyrin-containing compound metabolism; protoporphyrin-IX biosynthesis; protoporphyrinogen-IX from coproporphyrinogen-III (AdoMet route): step 1/1.</text>
</comment>
<dbReference type="SMART" id="SM00729">
    <property type="entry name" value="Elp3"/>
    <property type="match status" value="1"/>
</dbReference>
<dbReference type="GO" id="GO:0051989">
    <property type="term" value="F:coproporphyrinogen dehydrogenase activity"/>
    <property type="evidence" value="ECO:0007669"/>
    <property type="project" value="UniProtKB-EC"/>
</dbReference>
<keyword evidence="17" id="KW-1185">Reference proteome</keyword>
<dbReference type="InterPro" id="IPR058240">
    <property type="entry name" value="rSAM_sf"/>
</dbReference>
<sequence>MWTYHPDLLAVPVPRYTSFPTAAEFAEGVGAEEFATALEGENGEVSLYVHIPFCEKICWYCGCNTSVANRTDRVTSYLDALHQEIALVAERLPKAAKVTRIAFGGGSPNGISPIDFVRIVDALTLEFGIQTEGDRPVFSIELDPRTLGPEWASVLSFVGISRASLGVQTFEPVLQEAIGRVQPARMIENSTATLRSSGVRSLNFDLMYGLPGQTMDHLSSSLEQTVALGADRVALFGYAHVPHLIARQKKIDGSALPDAEMRFRMAAFGYDYLIDQGYVPVGFDHFARPGDALAQAALSGTLRRNFQGFTEDQSPVLIGLGASSISSFPGLLIQNEKNTGRYRMMLSQHRLTANRGIVRKPEDQRRGAVIEALLCKGRARIDADLQREALPLLQDYVHAGLCEMDGADLVIHQGGLPYARSIAARFDPYRKDSLRRFSSAV</sequence>
<dbReference type="InterPro" id="IPR013785">
    <property type="entry name" value="Aldolase_TIM"/>
</dbReference>
<dbReference type="SUPFAM" id="SSF102114">
    <property type="entry name" value="Radical SAM enzymes"/>
    <property type="match status" value="1"/>
</dbReference>
<gene>
    <name evidence="16" type="primary">hemN</name>
    <name evidence="16" type="ORF">MTR64_17975</name>
</gene>
<evidence type="ECO:0000256" key="11">
    <source>
        <dbReference type="ARBA" id="ARBA00023014"/>
    </source>
</evidence>
<evidence type="ECO:0000256" key="12">
    <source>
        <dbReference type="ARBA" id="ARBA00023244"/>
    </source>
</evidence>
<comment type="cofactor">
    <cofactor evidence="14">
        <name>[4Fe-4S] cluster</name>
        <dbReference type="ChEBI" id="CHEBI:49883"/>
    </cofactor>
    <text evidence="14">Binds 1 [4Fe-4S] cluster. The cluster is coordinated with 3 cysteines and an exchangeable S-adenosyl-L-methionine.</text>
</comment>
<keyword evidence="10 14" id="KW-0408">Iron</keyword>
<evidence type="ECO:0000256" key="2">
    <source>
        <dbReference type="ARBA" id="ARBA00004785"/>
    </source>
</evidence>
<evidence type="ECO:0000256" key="7">
    <source>
        <dbReference type="ARBA" id="ARBA00022691"/>
    </source>
</evidence>
<dbReference type="PANTHER" id="PTHR13932:SF6">
    <property type="entry name" value="OXYGEN-INDEPENDENT COPROPORPHYRINOGEN III OXIDASE"/>
    <property type="match status" value="1"/>
</dbReference>
<dbReference type="SFLD" id="SFLDG01065">
    <property type="entry name" value="anaerobic_coproporphyrinogen-I"/>
    <property type="match status" value="1"/>
</dbReference>
<comment type="subunit">
    <text evidence="4">Monomer.</text>
</comment>
<keyword evidence="9 14" id="KW-0560">Oxidoreductase</keyword>
<feature type="domain" description="Radical SAM core" evidence="15">
    <location>
        <begin position="39"/>
        <end position="275"/>
    </location>
</feature>
<dbReference type="InterPro" id="IPR004558">
    <property type="entry name" value="Coprogen_oxidase_HemN"/>
</dbReference>
<dbReference type="SFLD" id="SFLDS00029">
    <property type="entry name" value="Radical_SAM"/>
    <property type="match status" value="1"/>
</dbReference>
<evidence type="ECO:0000256" key="14">
    <source>
        <dbReference type="PIRNR" id="PIRNR000167"/>
    </source>
</evidence>
<dbReference type="Gene3D" id="3.20.20.70">
    <property type="entry name" value="Aldolase class I"/>
    <property type="match status" value="1"/>
</dbReference>
<evidence type="ECO:0000256" key="1">
    <source>
        <dbReference type="ARBA" id="ARBA00004496"/>
    </source>
</evidence>
<keyword evidence="5 14" id="KW-0004">4Fe-4S</keyword>
<dbReference type="PANTHER" id="PTHR13932">
    <property type="entry name" value="COPROPORPHYRINIGEN III OXIDASE"/>
    <property type="match status" value="1"/>
</dbReference>
<dbReference type="Proteomes" id="UP001162880">
    <property type="component" value="Unassembled WGS sequence"/>
</dbReference>
<keyword evidence="12 14" id="KW-0627">Porphyrin biosynthesis</keyword>
<evidence type="ECO:0000313" key="16">
    <source>
        <dbReference type="EMBL" id="MCJ2180464.1"/>
    </source>
</evidence>
<name>A0ABT0B6M5_9SPHN</name>
<dbReference type="RefSeq" id="WP_243995885.1">
    <property type="nucleotide sequence ID" value="NZ_JALHLE010000035.1"/>
</dbReference>
<dbReference type="NCBIfam" id="TIGR00538">
    <property type="entry name" value="hemN"/>
    <property type="match status" value="1"/>
</dbReference>
<dbReference type="InterPro" id="IPR006638">
    <property type="entry name" value="Elp3/MiaA/NifB-like_rSAM"/>
</dbReference>
<dbReference type="Gene3D" id="1.10.10.920">
    <property type="match status" value="1"/>
</dbReference>
<dbReference type="EC" id="1.3.98.3" evidence="14"/>